<feature type="compositionally biased region" description="Low complexity" evidence="9">
    <location>
        <begin position="1240"/>
        <end position="1258"/>
    </location>
</feature>
<feature type="compositionally biased region" description="Low complexity" evidence="9">
    <location>
        <begin position="1652"/>
        <end position="1676"/>
    </location>
</feature>
<evidence type="ECO:0000256" key="7">
    <source>
        <dbReference type="ARBA" id="ARBA00023121"/>
    </source>
</evidence>
<dbReference type="RefSeq" id="XP_031853650.1">
    <property type="nucleotide sequence ID" value="XM_031997759.1"/>
</dbReference>
<feature type="compositionally biased region" description="Low complexity" evidence="9">
    <location>
        <begin position="69"/>
        <end position="94"/>
    </location>
</feature>
<evidence type="ECO:0000256" key="2">
    <source>
        <dbReference type="ARBA" id="ARBA00022448"/>
    </source>
</evidence>
<accession>A0A5E8BJ79</accession>
<feature type="region of interest" description="Disordered" evidence="9">
    <location>
        <begin position="1330"/>
        <end position="1493"/>
    </location>
</feature>
<evidence type="ECO:0000313" key="13">
    <source>
        <dbReference type="Proteomes" id="UP000398389"/>
    </source>
</evidence>
<feature type="compositionally biased region" description="Acidic residues" evidence="9">
    <location>
        <begin position="1003"/>
        <end position="1012"/>
    </location>
</feature>
<evidence type="ECO:0000256" key="4">
    <source>
        <dbReference type="ARBA" id="ARBA00022824"/>
    </source>
</evidence>
<evidence type="ECO:0000256" key="5">
    <source>
        <dbReference type="ARBA" id="ARBA00022989"/>
    </source>
</evidence>
<dbReference type="GO" id="GO:0015914">
    <property type="term" value="P:phospholipid transport"/>
    <property type="evidence" value="ECO:0007669"/>
    <property type="project" value="TreeGrafter"/>
</dbReference>
<evidence type="ECO:0000256" key="10">
    <source>
        <dbReference type="SAM" id="Phobius"/>
    </source>
</evidence>
<dbReference type="CDD" id="cd21675">
    <property type="entry name" value="SMP_TEX2"/>
    <property type="match status" value="1"/>
</dbReference>
<dbReference type="EMBL" id="CABVLU010000002">
    <property type="protein sequence ID" value="VVT51271.1"/>
    <property type="molecule type" value="Genomic_DNA"/>
</dbReference>
<feature type="compositionally biased region" description="Basic and acidic residues" evidence="9">
    <location>
        <begin position="1786"/>
        <end position="1797"/>
    </location>
</feature>
<feature type="compositionally biased region" description="Acidic residues" evidence="9">
    <location>
        <begin position="604"/>
        <end position="617"/>
    </location>
</feature>
<keyword evidence="5 10" id="KW-1133">Transmembrane helix</keyword>
<feature type="region of interest" description="Disordered" evidence="9">
    <location>
        <begin position="1049"/>
        <end position="1175"/>
    </location>
</feature>
<feature type="region of interest" description="Disordered" evidence="9">
    <location>
        <begin position="1642"/>
        <end position="1680"/>
    </location>
</feature>
<dbReference type="GeneID" id="43581859"/>
<feature type="compositionally biased region" description="Low complexity" evidence="9">
    <location>
        <begin position="1092"/>
        <end position="1101"/>
    </location>
</feature>
<feature type="compositionally biased region" description="Polar residues" evidence="9">
    <location>
        <begin position="618"/>
        <end position="635"/>
    </location>
</feature>
<dbReference type="GO" id="GO:1990456">
    <property type="term" value="P:mitochondrion-endoplasmic reticulum membrane tethering"/>
    <property type="evidence" value="ECO:0007669"/>
    <property type="project" value="TreeGrafter"/>
</dbReference>
<name>A0A5E8BJ79_9ASCO</name>
<feature type="compositionally biased region" description="Low complexity" evidence="9">
    <location>
        <begin position="1470"/>
        <end position="1482"/>
    </location>
</feature>
<evidence type="ECO:0000259" key="11">
    <source>
        <dbReference type="PROSITE" id="PS51847"/>
    </source>
</evidence>
<feature type="compositionally biased region" description="Polar residues" evidence="9">
    <location>
        <begin position="741"/>
        <end position="754"/>
    </location>
</feature>
<evidence type="ECO:0000256" key="6">
    <source>
        <dbReference type="ARBA" id="ARBA00023055"/>
    </source>
</evidence>
<feature type="compositionally biased region" description="Basic and acidic residues" evidence="9">
    <location>
        <begin position="875"/>
        <end position="885"/>
    </location>
</feature>
<feature type="compositionally biased region" description="Low complexity" evidence="9">
    <location>
        <begin position="1058"/>
        <end position="1078"/>
    </location>
</feature>
<feature type="compositionally biased region" description="Basic and acidic residues" evidence="9">
    <location>
        <begin position="726"/>
        <end position="735"/>
    </location>
</feature>
<dbReference type="GO" id="GO:0032865">
    <property type="term" value="C:ERMES complex"/>
    <property type="evidence" value="ECO:0007669"/>
    <property type="project" value="TreeGrafter"/>
</dbReference>
<dbReference type="PANTHER" id="PTHR13466">
    <property type="entry name" value="TEX2 PROTEIN-RELATED"/>
    <property type="match status" value="1"/>
</dbReference>
<dbReference type="GO" id="GO:0005789">
    <property type="term" value="C:endoplasmic reticulum membrane"/>
    <property type="evidence" value="ECO:0007669"/>
    <property type="project" value="UniProtKB-SubCell"/>
</dbReference>
<dbReference type="GO" id="GO:0008289">
    <property type="term" value="F:lipid binding"/>
    <property type="evidence" value="ECO:0007669"/>
    <property type="project" value="UniProtKB-KW"/>
</dbReference>
<sequence>MSLALWLAFFYVLGGLTLVPMMALSVVVFLYWTLPQVPSDQNPSLVYDKIAKSKPSFSDESSPKKKVSRPNSVSSISSDTLSSSGSQNNNNSISPAIHDTNHPAVLRHSSTSLSLDREHETGVDAYFAGILVVSRNYFIYPTGGPNNTGNPPPPASNQAAMNQNESAYSTLYKLISKSKSSVTVSSMETTSSSSISHSSSFSEGSSETGKLTTSSTFSSITSSSTSSSTQSKKSKLIKYHAILRHGNLFLYEDPDHEQLTQVIVIAHHLVTLWPPKVPDGELFAKRSAICLVKIPYNHGSSNLSDYEIAEMLSNPKEPPKNAFYLYSDNASEKEDFYFALIRASKRYTLRSAAEPTKPVSLFNPVYMAHPLHHRTSDIMDLIQTLHSTDSNIQTRWLNAIIGRIFLATKDTPPFTNFLINKISNKLTRIKRPTFLSEIYVTQLSCGDSIPYITHPKLSELTPEGKLTIDCDVSYSGNFSLQITTKATLNLGSRIKPREVTIALAITLKHLEGKLILKIKPPPSDRIWYTFEVMPKISLLIEPVVSSRQIKYSIVTKAIENKFRESFRESLVYPNFEDISFFNTSSEVYRGGIWDSTVRPNFPEPSDEVYDSDDDTAEDSNNTVTNSEALVSSSVDPPTGNLKQLRHRKTTPNLRVESPNGAEKATLEHRRPLSRSSTRSMDSLIGQSSSSPNNNDDIEDKSHLKSRSAPMREDSDSSLFNGNTLRQENDVPLEGRRKPRSVSPTPSKASSVRSGTIMNAVKKWWPIKETHSVENNGPLDRLAQSQDGEDMKRDLSQESLRQKVKTAASEYKATFRNSRTARFGSFSGESKDDDASYFKRRPSPGPSNLVTSTSMSNIKPAPLPHNFPPELMSMLGKDDGEIEKKQERRLKRGKSVDRGGDRSTIVSDKKPTDSATVSAADIATTTGITSSVTSFISTTPSQELSESQGQEVFKEDGSSDDAIKQVVKPTRIARKPVKTESTVSFPEESKKKVISAESTKTETETETETENGEEIDHNPSVQMLRKTSYTTAVTSPVIVTGDSISPAVPIARKKKRSDSSNSNYGGSGVGSLSSSSGSNTDAISFMNKQHNNGGTSVSTGSSPLHSAVTSATTSPVLRTTQEPRSRRSSSNTNYDGMASFKLSSGGSGTSLSSRANATSSGGGNKGTDEGFSLPSVSSFKRHPATIVVNIPSPRSFPKIPEGPISEMLTLSENSGTSHQYHKKPHIKEDEDYPGNTTVDRANSVSSNSSNSNSNSNTLSATTASTISSAASFIARGFSVRRKAVKPVEPSDSSTIKVDEEVEQEQSSLEPEFALKSTTGAPAEPRLLLPKNQSETGHVGHDGGLHKGGFVSDFGGSLSENHKDEISQSTVSTLPIPTPSSKVNSSINNVTGSLKKATPPSSPRYRRRSSGGGRTPASPIAENNSLGSNDGSISGSTIGGGSKSPSFYSHQTQQTQQKQKTQHCNAPDMKTPLLAKSPSPLLPKNEVSHHHNASPASVSAATAAALAATNVSTIMTGGSNIPHIAAPPIALRSKTLSKRVSNERLRYGVPGNSSKAGVRVISEESGGVCDSGEWDRTSHISGYEDDATTAAALATASAALVSPANALTTDGSGFGEMIAKPVPVPTTFTHDMTLDEFLSAKGPPTYHSHSHTLGKSTSSHFRSSGSSFNGNNGQDSGSSSGGDGVGYGVAVFGSPELGPDPATGLTAGSSAKTNCVDANGLTSSSNTNRIASGDGGLITTAPQAIAIPYPGQPLSTGTFMGRPQNGLRGGSGSSSGSGSGDINGETSSEGRDNSEFSFL</sequence>
<feature type="region of interest" description="Disordered" evidence="9">
    <location>
        <begin position="1212"/>
        <end position="1258"/>
    </location>
</feature>
<reference evidence="12 13" key="1">
    <citation type="submission" date="2019-09" db="EMBL/GenBank/DDBJ databases">
        <authorList>
            <person name="Brejova B."/>
        </authorList>
    </citation>
    <scope>NUCLEOTIDE SEQUENCE [LARGE SCALE GENOMIC DNA]</scope>
</reference>
<dbReference type="InterPro" id="IPR058801">
    <property type="entry name" value="PDZD8_N"/>
</dbReference>
<keyword evidence="13" id="KW-1185">Reference proteome</keyword>
<dbReference type="Proteomes" id="UP000398389">
    <property type="component" value="Unassembled WGS sequence"/>
</dbReference>
<feature type="region of interest" description="Disordered" evidence="9">
    <location>
        <begin position="1285"/>
        <end position="1309"/>
    </location>
</feature>
<feature type="domain" description="SMP-LTD" evidence="11">
    <location>
        <begin position="390"/>
        <end position="581"/>
    </location>
</feature>
<keyword evidence="6" id="KW-0445">Lipid transport</keyword>
<feature type="region of interest" description="Disordered" evidence="9">
    <location>
        <begin position="939"/>
        <end position="958"/>
    </location>
</feature>
<evidence type="ECO:0000256" key="8">
    <source>
        <dbReference type="ARBA" id="ARBA00023136"/>
    </source>
</evidence>
<dbReference type="PANTHER" id="PTHR13466:SF19">
    <property type="entry name" value="NUCLEUS-VACUOLE JUNCTION PROTEIN 2"/>
    <property type="match status" value="1"/>
</dbReference>
<keyword evidence="4" id="KW-0256">Endoplasmic reticulum</keyword>
<feature type="compositionally biased region" description="Polar residues" evidence="9">
    <location>
        <begin position="845"/>
        <end position="856"/>
    </location>
</feature>
<evidence type="ECO:0000256" key="9">
    <source>
        <dbReference type="SAM" id="MobiDB-lite"/>
    </source>
</evidence>
<proteinExistence type="predicted"/>
<feature type="region of interest" description="Disordered" evidence="9">
    <location>
        <begin position="599"/>
        <end position="754"/>
    </location>
</feature>
<comment type="subcellular location">
    <subcellularLocation>
        <location evidence="1">Endoplasmic reticulum membrane</location>
    </subcellularLocation>
</comment>
<feature type="region of interest" description="Disordered" evidence="9">
    <location>
        <begin position="1747"/>
        <end position="1797"/>
    </location>
</feature>
<keyword evidence="7" id="KW-0446">Lipid-binding</keyword>
<evidence type="ECO:0000256" key="1">
    <source>
        <dbReference type="ARBA" id="ARBA00004586"/>
    </source>
</evidence>
<evidence type="ECO:0000313" key="12">
    <source>
        <dbReference type="EMBL" id="VVT51271.1"/>
    </source>
</evidence>
<feature type="region of interest" description="Disordered" evidence="9">
    <location>
        <begin position="822"/>
        <end position="914"/>
    </location>
</feature>
<feature type="region of interest" description="Disordered" evidence="9">
    <location>
        <begin position="771"/>
        <end position="796"/>
    </location>
</feature>
<feature type="transmembrane region" description="Helical" evidence="10">
    <location>
        <begin position="7"/>
        <end position="32"/>
    </location>
</feature>
<organism evidence="12 13">
    <name type="scientific">Magnusiomyces paraingens</name>
    <dbReference type="NCBI Taxonomy" id="2606893"/>
    <lineage>
        <taxon>Eukaryota</taxon>
        <taxon>Fungi</taxon>
        <taxon>Dikarya</taxon>
        <taxon>Ascomycota</taxon>
        <taxon>Saccharomycotina</taxon>
        <taxon>Dipodascomycetes</taxon>
        <taxon>Dipodascales</taxon>
        <taxon>Dipodascaceae</taxon>
        <taxon>Magnusiomyces</taxon>
    </lineage>
</organism>
<feature type="compositionally biased region" description="Polar residues" evidence="9">
    <location>
        <begin position="716"/>
        <end position="725"/>
    </location>
</feature>
<dbReference type="PROSITE" id="PS51847">
    <property type="entry name" value="SMP"/>
    <property type="match status" value="1"/>
</dbReference>
<dbReference type="InterPro" id="IPR031468">
    <property type="entry name" value="SMP_LBD"/>
</dbReference>
<feature type="compositionally biased region" description="Polar residues" evidence="9">
    <location>
        <begin position="1102"/>
        <end position="1133"/>
    </location>
</feature>
<gene>
    <name evidence="12" type="ORF">SAPINGB_P003041</name>
</gene>
<feature type="region of interest" description="Disordered" evidence="9">
    <location>
        <begin position="189"/>
        <end position="228"/>
    </location>
</feature>
<feature type="compositionally biased region" description="Low complexity" evidence="9">
    <location>
        <begin position="1425"/>
        <end position="1434"/>
    </location>
</feature>
<dbReference type="Pfam" id="PF26547">
    <property type="entry name" value="PDZD8_N"/>
    <property type="match status" value="1"/>
</dbReference>
<evidence type="ECO:0000256" key="3">
    <source>
        <dbReference type="ARBA" id="ARBA00022692"/>
    </source>
</evidence>
<feature type="compositionally biased region" description="Polar residues" evidence="9">
    <location>
        <begin position="1079"/>
        <end position="1091"/>
    </location>
</feature>
<feature type="compositionally biased region" description="Gly residues" evidence="9">
    <location>
        <begin position="1765"/>
        <end position="1779"/>
    </location>
</feature>
<protein>
    <recommendedName>
        <fullName evidence="11">SMP-LTD domain-containing protein</fullName>
    </recommendedName>
</protein>
<feature type="region of interest" description="Disordered" evidence="9">
    <location>
        <begin position="985"/>
        <end position="1022"/>
    </location>
</feature>
<feature type="compositionally biased region" description="Polar residues" evidence="9">
    <location>
        <begin position="1365"/>
        <end position="1390"/>
    </location>
</feature>
<keyword evidence="8 10" id="KW-0472">Membrane</keyword>
<feature type="compositionally biased region" description="Polar residues" evidence="9">
    <location>
        <begin position="673"/>
        <end position="694"/>
    </location>
</feature>
<feature type="compositionally biased region" description="Low complexity" evidence="9">
    <location>
        <begin position="1441"/>
        <end position="1457"/>
    </location>
</feature>
<feature type="compositionally biased region" description="Basic and acidic residues" evidence="9">
    <location>
        <begin position="893"/>
        <end position="911"/>
    </location>
</feature>
<keyword evidence="3 10" id="KW-0812">Transmembrane</keyword>
<keyword evidence="2" id="KW-0813">Transport</keyword>
<dbReference type="OrthoDB" id="26740at2759"/>
<feature type="region of interest" description="Disordered" evidence="9">
    <location>
        <begin position="54"/>
        <end position="101"/>
    </location>
</feature>